<dbReference type="RefSeq" id="WP_331932060.1">
    <property type="nucleotide sequence ID" value="NZ_JBEPLU010000002.1"/>
</dbReference>
<protein>
    <submittedName>
        <fullName evidence="1">House-cleaning noncanonical NTP pyrophosphatase (MazG superfamily)</fullName>
    </submittedName>
</protein>
<dbReference type="Gene3D" id="1.10.287.1080">
    <property type="entry name" value="MazG-like"/>
    <property type="match status" value="1"/>
</dbReference>
<dbReference type="Proteomes" id="UP001549110">
    <property type="component" value="Unassembled WGS sequence"/>
</dbReference>
<dbReference type="SUPFAM" id="SSF101386">
    <property type="entry name" value="all-alpha NTP pyrophosphatases"/>
    <property type="match status" value="1"/>
</dbReference>
<dbReference type="InterPro" id="IPR021130">
    <property type="entry name" value="PRib-ATP_PPHydrolase-like"/>
</dbReference>
<reference evidence="1 2" key="1">
    <citation type="submission" date="2024-06" db="EMBL/GenBank/DDBJ databases">
        <title>Genomic Encyclopedia of Type Strains, Phase IV (KMG-IV): sequencing the most valuable type-strain genomes for metagenomic binning, comparative biology and taxonomic classification.</title>
        <authorList>
            <person name="Goeker M."/>
        </authorList>
    </citation>
    <scope>NUCLEOTIDE SEQUENCE [LARGE SCALE GENOMIC DNA]</scope>
    <source>
        <strain evidence="1 2">DSM 17809</strain>
    </source>
</reference>
<comment type="caution">
    <text evidence="1">The sequence shown here is derived from an EMBL/GenBank/DDBJ whole genome shotgun (WGS) entry which is preliminary data.</text>
</comment>
<organism evidence="1 2">
    <name type="scientific">Phenylobacterium koreense</name>
    <dbReference type="NCBI Taxonomy" id="266125"/>
    <lineage>
        <taxon>Bacteria</taxon>
        <taxon>Pseudomonadati</taxon>
        <taxon>Pseudomonadota</taxon>
        <taxon>Alphaproteobacteria</taxon>
        <taxon>Caulobacterales</taxon>
        <taxon>Caulobacteraceae</taxon>
        <taxon>Phenylobacterium</taxon>
    </lineage>
</organism>
<proteinExistence type="predicted"/>
<keyword evidence="2" id="KW-1185">Reference proteome</keyword>
<gene>
    <name evidence="1" type="ORF">ABID41_002739</name>
</gene>
<evidence type="ECO:0000313" key="2">
    <source>
        <dbReference type="Proteomes" id="UP001549110"/>
    </source>
</evidence>
<dbReference type="EMBL" id="JBEPLU010000002">
    <property type="protein sequence ID" value="MET3527621.1"/>
    <property type="molecule type" value="Genomic_DNA"/>
</dbReference>
<name>A0ABV2EMN4_9CAUL</name>
<dbReference type="InterPro" id="IPR038735">
    <property type="entry name" value="MSMEG_1276-like_NTP-PPase_dom"/>
</dbReference>
<dbReference type="CDD" id="cd11532">
    <property type="entry name" value="NTP-PPase_COG4997"/>
    <property type="match status" value="1"/>
</dbReference>
<sequence length="129" mass="14277">MRFRVQKLIRDGLPQMMRDQGLAVFERQLDHDEFVSALKNKLAEEAGEVRDAASPAELAAELADVMEVIAALAQASGLTMEEIETQRLAKRAARGGFDQRIFNAAVEAVDGLPAADYYLARPAQYPRED</sequence>
<dbReference type="Pfam" id="PF01503">
    <property type="entry name" value="PRA-PH"/>
    <property type="match status" value="1"/>
</dbReference>
<accession>A0ABV2EMN4</accession>
<evidence type="ECO:0000313" key="1">
    <source>
        <dbReference type="EMBL" id="MET3527621.1"/>
    </source>
</evidence>